<evidence type="ECO:0000313" key="3">
    <source>
        <dbReference type="EMBL" id="CAE0259191.1"/>
    </source>
</evidence>
<organism evidence="2">
    <name type="scientific">Palpitomonas bilix</name>
    <dbReference type="NCBI Taxonomy" id="652834"/>
    <lineage>
        <taxon>Eukaryota</taxon>
        <taxon>Eukaryota incertae sedis</taxon>
    </lineage>
</organism>
<evidence type="ECO:0000256" key="1">
    <source>
        <dbReference type="SAM" id="MobiDB-lite"/>
    </source>
</evidence>
<name>A0A7S3DIT2_9EUKA</name>
<reference evidence="2" key="1">
    <citation type="submission" date="2021-01" db="EMBL/GenBank/DDBJ databases">
        <authorList>
            <person name="Corre E."/>
            <person name="Pelletier E."/>
            <person name="Niang G."/>
            <person name="Scheremetjew M."/>
            <person name="Finn R."/>
            <person name="Kale V."/>
            <person name="Holt S."/>
            <person name="Cochrane G."/>
            <person name="Meng A."/>
            <person name="Brown T."/>
            <person name="Cohen L."/>
        </authorList>
    </citation>
    <scope>NUCLEOTIDE SEQUENCE</scope>
    <source>
        <strain evidence="2">NIES-2562</strain>
    </source>
</reference>
<proteinExistence type="predicted"/>
<dbReference type="AlphaFoldDB" id="A0A7S3DIT2"/>
<accession>A0A7S3DIT2</accession>
<protein>
    <submittedName>
        <fullName evidence="2">Uncharacterized protein</fullName>
    </submittedName>
</protein>
<gene>
    <name evidence="2" type="ORF">PBIL07802_LOCUS21432</name>
    <name evidence="3" type="ORF">PBIL07802_LOCUS21458</name>
</gene>
<dbReference type="EMBL" id="HBIB01033025">
    <property type="protein sequence ID" value="CAE0259191.1"/>
    <property type="molecule type" value="Transcribed_RNA"/>
</dbReference>
<dbReference type="EMBL" id="HBIB01032991">
    <property type="protein sequence ID" value="CAE0259165.1"/>
    <property type="molecule type" value="Transcribed_RNA"/>
</dbReference>
<feature type="compositionally biased region" description="Basic and acidic residues" evidence="1">
    <location>
        <begin position="370"/>
        <end position="389"/>
    </location>
</feature>
<feature type="region of interest" description="Disordered" evidence="1">
    <location>
        <begin position="346"/>
        <end position="438"/>
    </location>
</feature>
<feature type="compositionally biased region" description="Basic residues" evidence="1">
    <location>
        <begin position="390"/>
        <end position="401"/>
    </location>
</feature>
<sequence length="763" mass="83359">MEVEVVMDMDEQERGTVASREESYLCVVCTRSRLVVVKGKEKVGEKRRESERIDGQSMKIEDRPELVAEIDFDPTCGGIVSVANLTVQRRAAILSHLPGQSHAEASQTYPDRIWCLLDDGRVAAFTLSYSGQLERHHPTNCDSALSPPPRVGVSPPLLAEPLFSLGVDCNGRYLYKYEYGLREVQAGTAEQGSAGMSWMAAEKGMSGVYAGCVSEGGDYIVLLRCFALDGVKREGYPVEKTIEVFPMYCTKDVMPTPPQLAVTVRNVMLDQLERYHSYGCPFSLAPLVVMVKRHPQHRALIAFTALCLTATVIPTVLDLLDVCFPAGDVLPPSVIPPLSRVAASIEVEQTGGGTRRNETTGGGGRKKKREGNEEGGGKRDADSDKEKGKSKGKSKAKGKGNRGREEDENEGEGEIGGGRAEEKETGEEDEGEPPKPLIMSKEDVLSAVKCFKSHPFWPTLSPAVRVHTNAVLKLALSIIIEERKVETYLPNATAMVLYHHFWTETRKNDSVEHLLHSTASLLVFVIHSSHYSLAASTPMSPNVSLPTQSQSGKEERETCVAGHLPIEVVMRACFHPVLLEPPLTGPEGSEKKSSDEGGDEIEVQRVENIEGFLEAVKACLRKEEKEGAFFSSCPKHTLPSSLFHCSNEEEEKRRALAALDPLYQRYSTAFTSITFAAAGGRESPDGLVANLANGFGLAISVPSYRPLRVDECDGFRICPFCSNPVWVDDVIRRRKGEEGNGDGEGVLSCSLCGCGLAFEDCLF</sequence>
<evidence type="ECO:0000313" key="2">
    <source>
        <dbReference type="EMBL" id="CAE0259165.1"/>
    </source>
</evidence>